<name>A0ABR2TC61_9ROSI</name>
<gene>
    <name evidence="1" type="ORF">V6N11_076851</name>
</gene>
<proteinExistence type="predicted"/>
<protein>
    <submittedName>
        <fullName evidence="1">Uncharacterized protein</fullName>
    </submittedName>
</protein>
<evidence type="ECO:0000313" key="2">
    <source>
        <dbReference type="Proteomes" id="UP001396334"/>
    </source>
</evidence>
<accession>A0ABR2TC61</accession>
<reference evidence="1 2" key="1">
    <citation type="journal article" date="2024" name="G3 (Bethesda)">
        <title>Genome assembly of Hibiscus sabdariffa L. provides insights into metabolisms of medicinal natural products.</title>
        <authorList>
            <person name="Kim T."/>
        </authorList>
    </citation>
    <scope>NUCLEOTIDE SEQUENCE [LARGE SCALE GENOMIC DNA]</scope>
    <source>
        <strain evidence="1">TK-2024</strain>
        <tissue evidence="1">Old leaves</tissue>
    </source>
</reference>
<dbReference type="Proteomes" id="UP001396334">
    <property type="component" value="Unassembled WGS sequence"/>
</dbReference>
<organism evidence="1 2">
    <name type="scientific">Hibiscus sabdariffa</name>
    <name type="common">roselle</name>
    <dbReference type="NCBI Taxonomy" id="183260"/>
    <lineage>
        <taxon>Eukaryota</taxon>
        <taxon>Viridiplantae</taxon>
        <taxon>Streptophyta</taxon>
        <taxon>Embryophyta</taxon>
        <taxon>Tracheophyta</taxon>
        <taxon>Spermatophyta</taxon>
        <taxon>Magnoliopsida</taxon>
        <taxon>eudicotyledons</taxon>
        <taxon>Gunneridae</taxon>
        <taxon>Pentapetalae</taxon>
        <taxon>rosids</taxon>
        <taxon>malvids</taxon>
        <taxon>Malvales</taxon>
        <taxon>Malvaceae</taxon>
        <taxon>Malvoideae</taxon>
        <taxon>Hibiscus</taxon>
    </lineage>
</organism>
<comment type="caution">
    <text evidence="1">The sequence shown here is derived from an EMBL/GenBank/DDBJ whole genome shotgun (WGS) entry which is preliminary data.</text>
</comment>
<keyword evidence="2" id="KW-1185">Reference proteome</keyword>
<evidence type="ECO:0000313" key="1">
    <source>
        <dbReference type="EMBL" id="KAK9034794.1"/>
    </source>
</evidence>
<dbReference type="EMBL" id="JBBPBN010000006">
    <property type="protein sequence ID" value="KAK9034794.1"/>
    <property type="molecule type" value="Genomic_DNA"/>
</dbReference>
<sequence length="145" mass="16225">MTRNVLVLDGQKPVASKNSVIHAIFTLNQDKHVAVHIVEKGTNQVLRDNNGRVLPSSILGFNKNTTSIKGVQRNGLKTKKHDKRESTKPAMAVCILSLVTELDKAKVEALRQTMEHKLPMSAPATHVQWHANTTFEYPNRLDMHV</sequence>